<keyword evidence="3" id="KW-0808">Transferase</keyword>
<dbReference type="SUPFAM" id="SSF53335">
    <property type="entry name" value="S-adenosyl-L-methionine-dependent methyltransferases"/>
    <property type="match status" value="1"/>
</dbReference>
<dbReference type="InterPro" id="IPR051939">
    <property type="entry name" value="Glycosyltr_41/O-GlcNAc_trsf"/>
</dbReference>
<evidence type="ECO:0000256" key="1">
    <source>
        <dbReference type="ARBA" id="ARBA00004922"/>
    </source>
</evidence>
<keyword evidence="4" id="KW-0677">Repeat</keyword>
<evidence type="ECO:0000256" key="2">
    <source>
        <dbReference type="ARBA" id="ARBA00022676"/>
    </source>
</evidence>
<feature type="domain" description="O-GlcNAc transferase C-terminal" evidence="6">
    <location>
        <begin position="944"/>
        <end position="1119"/>
    </location>
</feature>
<dbReference type="InterPro" id="IPR011990">
    <property type="entry name" value="TPR-like_helical_dom_sf"/>
</dbReference>
<keyword evidence="2" id="KW-0328">Glycosyltransferase</keyword>
<evidence type="ECO:0000256" key="3">
    <source>
        <dbReference type="ARBA" id="ARBA00022679"/>
    </source>
</evidence>
<sequence length="1139" mass="124487">MPTTPIVTLPSLDRLRAAAYLYGIEAPAIDQARVLCIGMGPEPALAPLALAYPRAQFLVVSIGGSQHATPQATPDNLQYLLTSLDQIDGNLGRFDYILVPGLYGYLPAEAATYLLQTCESLLSPSGLACIGYPVYPGAKAFEIVRDAILLHLHNSSSDTPPESLRDQALAALSLFEDGLANANSLAPALREVAGVMKADIQRGHLDVILNSPTVAGSYFVEFAQRALLAGLACVGDARPQLDVARHWGDGVRTTNSLLGLGQADATRLQYLDFASGRAQRHALLARADLGTGIRTQPDLERLADLRWAGYSEPSDWRPAQAGQIYRNEQGRSWTIAGANDARLLDALAASWPRSLSVEQWSRASGLSCNEVLSFLRPLFAADMLHYCLGAGPCDGLQEGRLYLAPSLAQLRPSPIGDQAEGNGGPSQALAHWNFWGGAVDPGLTSHETEFVAGQGGRIDAEAFLPETLDRGQLDAHGLSDLASVQEVVHSGVLSKLWKSGLLTGSKNTWLDLLGRNLDAHHGKSAGWSLYVQACLADIDPQARFGPSTPQDQARLDHLQRLLEELAYGQVEPLARREIEKQPARIEGWTALVRSLSGQGRYDEALGVLRQMRDSFRADPGYGELLSIVLSQAGHNDEAIRVGRLAMHGRPGSGQLINAVALACLHAARVAAAEQYLSHGMAVDPEFRPLGVNLVAVYTRQGKIREGIAHCRELLNRADAVGDYRAAIYHNLLFFANYDPDRSADQIFQDYQAFENELCRPHYTSWKTHRNSRSLKRKLRIGYVSADFKDHAVARFLEPIFACYDKSAFEVYAYANMGAEDSATARFRKMADQWVSIYGMKDDQAAQRIRDDGIDILVDMSGHTGGHRLGVFARKPAPVSLTWLGYGYTTGVSAIDYFLGNEALCPQGSEQLFAEKIWRLEGSWTVYQPHWADIPEPGALPAVAEGFITFISLSRVIRINERVIRGWARILMAVPRSRLVLNSMDFADPETCATIQAKFAEHGIPAHRLMMGYTSPPWHSLRHADIGLDCFPHNAGTTLLDMLCAGVPYITMADRPSVGRIGSSPLHSLGHTDWIAVDDADYVEKAVSLASDVQALADIRRTLPARFAKSDLMDQGAFIEKLEAAYREMFAVWAEKRAGS</sequence>
<evidence type="ECO:0000313" key="7">
    <source>
        <dbReference type="EMBL" id="MDR7947312.1"/>
    </source>
</evidence>
<dbReference type="EMBL" id="JAVKVN010000007">
    <property type="protein sequence ID" value="MDR7947312.1"/>
    <property type="molecule type" value="Genomic_DNA"/>
</dbReference>
<keyword evidence="5" id="KW-0802">TPR repeat</keyword>
<evidence type="ECO:0000313" key="8">
    <source>
        <dbReference type="Proteomes" id="UP001264156"/>
    </source>
</evidence>
<accession>A0ABU2DH75</accession>
<keyword evidence="8" id="KW-1185">Reference proteome</keyword>
<dbReference type="Gene3D" id="1.25.40.10">
    <property type="entry name" value="Tetratricopeptide repeat domain"/>
    <property type="match status" value="1"/>
</dbReference>
<organism evidence="7 8">
    <name type="scientific">Achromobacter aegrifaciens</name>
    <dbReference type="NCBI Taxonomy" id="1287736"/>
    <lineage>
        <taxon>Bacteria</taxon>
        <taxon>Pseudomonadati</taxon>
        <taxon>Pseudomonadota</taxon>
        <taxon>Betaproteobacteria</taxon>
        <taxon>Burkholderiales</taxon>
        <taxon>Alcaligenaceae</taxon>
        <taxon>Achromobacter</taxon>
    </lineage>
</organism>
<protein>
    <recommendedName>
        <fullName evidence="6">O-GlcNAc transferase C-terminal domain-containing protein</fullName>
    </recommendedName>
</protein>
<comment type="caution">
    <text evidence="7">The sequence shown here is derived from an EMBL/GenBank/DDBJ whole genome shotgun (WGS) entry which is preliminary data.</text>
</comment>
<proteinExistence type="predicted"/>
<reference evidence="8" key="1">
    <citation type="submission" date="2023-07" db="EMBL/GenBank/DDBJ databases">
        <title>Glyphosate-induced phosphonatase operons in soil bacteria of genus Achromobacter.</title>
        <authorList>
            <person name="Epiktetov D.O."/>
            <person name="Sviridov A.V."/>
            <person name="Tarlachkov S.V."/>
            <person name="Shushkova T.V."/>
            <person name="Toropygin I.Y."/>
            <person name="Leontievsky A."/>
        </authorList>
    </citation>
    <scope>NUCLEOTIDE SEQUENCE [LARGE SCALE GENOMIC DNA]</scope>
    <source>
        <strain evidence="8">Kg 16</strain>
    </source>
</reference>
<evidence type="ECO:0000256" key="5">
    <source>
        <dbReference type="ARBA" id="ARBA00022803"/>
    </source>
</evidence>
<dbReference type="PANTHER" id="PTHR44835:SF1">
    <property type="entry name" value="PROTEIN O-GLCNAC TRANSFERASE"/>
    <property type="match status" value="1"/>
</dbReference>
<evidence type="ECO:0000259" key="6">
    <source>
        <dbReference type="Pfam" id="PF13844"/>
    </source>
</evidence>
<dbReference type="Gene3D" id="3.40.50.11380">
    <property type="match status" value="1"/>
</dbReference>
<dbReference type="InterPro" id="IPR029063">
    <property type="entry name" value="SAM-dependent_MTases_sf"/>
</dbReference>
<feature type="domain" description="O-GlcNAc transferase C-terminal" evidence="6">
    <location>
        <begin position="761"/>
        <end position="918"/>
    </location>
</feature>
<dbReference type="Gene3D" id="3.40.50.2000">
    <property type="entry name" value="Glycogen Phosphorylase B"/>
    <property type="match status" value="1"/>
</dbReference>
<dbReference type="PANTHER" id="PTHR44835">
    <property type="entry name" value="UDP-N-ACETYLGLUCOSAMINE--PEPTIDE N-ACETYLGLUCOSAMINYLTRANSFERASE SPINDLY-RELATED"/>
    <property type="match status" value="1"/>
</dbReference>
<dbReference type="SUPFAM" id="SSF48452">
    <property type="entry name" value="TPR-like"/>
    <property type="match status" value="1"/>
</dbReference>
<name>A0ABU2DH75_ACHAE</name>
<evidence type="ECO:0000256" key="4">
    <source>
        <dbReference type="ARBA" id="ARBA00022737"/>
    </source>
</evidence>
<dbReference type="RefSeq" id="WP_310534516.1">
    <property type="nucleotide sequence ID" value="NZ_JAVKVN010000007.1"/>
</dbReference>
<gene>
    <name evidence="7" type="ORF">RIU57_19475</name>
</gene>
<comment type="pathway">
    <text evidence="1">Protein modification; protein glycosylation.</text>
</comment>
<dbReference type="InterPro" id="IPR029489">
    <property type="entry name" value="OGT/SEC/SPY_C"/>
</dbReference>
<dbReference type="Proteomes" id="UP001264156">
    <property type="component" value="Unassembled WGS sequence"/>
</dbReference>
<dbReference type="Pfam" id="PF13844">
    <property type="entry name" value="Glyco_transf_41"/>
    <property type="match status" value="2"/>
</dbReference>